<dbReference type="AlphaFoldDB" id="A0A1A9ZTD6"/>
<reference evidence="2" key="1">
    <citation type="submission" date="2014-03" db="EMBL/GenBank/DDBJ databases">
        <authorList>
            <person name="Aksoy S."/>
            <person name="Warren W."/>
            <person name="Wilson R.K."/>
        </authorList>
    </citation>
    <scope>NUCLEOTIDE SEQUENCE [LARGE SCALE GENOMIC DNA]</scope>
    <source>
        <strain evidence="2">IAEA</strain>
    </source>
</reference>
<evidence type="ECO:0000313" key="2">
    <source>
        <dbReference type="Proteomes" id="UP000092445"/>
    </source>
</evidence>
<proteinExistence type="predicted"/>
<keyword evidence="2" id="KW-1185">Reference proteome</keyword>
<accession>A0A1A9ZTD6</accession>
<dbReference type="VEuPathDB" id="VectorBase:GPAI024303"/>
<evidence type="ECO:0000313" key="1">
    <source>
        <dbReference type="EnsemblMetazoa" id="GPAI024303-PA"/>
    </source>
</evidence>
<protein>
    <submittedName>
        <fullName evidence="1">Uncharacterized protein</fullName>
    </submittedName>
</protein>
<sequence length="177" mass="20460">MNKFKYENDSKVILKGNEMGSVEWPPPSSPPTATTTTARAANWIRFALLAFVNTTEIERKIFQNMRLKKKFFSIISTFGTFVEQIESTRIDKCVHAVPLSDTPRFHMTGTSKTILVSINFLFFNEPSENEQQIFSDFHMHTHTYRHCITLPLQSGTEILKKCVSRGERQNIQQREEV</sequence>
<reference evidence="1" key="2">
    <citation type="submission" date="2020-05" db="UniProtKB">
        <authorList>
            <consortium name="EnsemblMetazoa"/>
        </authorList>
    </citation>
    <scope>IDENTIFICATION</scope>
    <source>
        <strain evidence="1">IAEA</strain>
    </source>
</reference>
<organism evidence="1 2">
    <name type="scientific">Glossina pallidipes</name>
    <name type="common">Tsetse fly</name>
    <dbReference type="NCBI Taxonomy" id="7398"/>
    <lineage>
        <taxon>Eukaryota</taxon>
        <taxon>Metazoa</taxon>
        <taxon>Ecdysozoa</taxon>
        <taxon>Arthropoda</taxon>
        <taxon>Hexapoda</taxon>
        <taxon>Insecta</taxon>
        <taxon>Pterygota</taxon>
        <taxon>Neoptera</taxon>
        <taxon>Endopterygota</taxon>
        <taxon>Diptera</taxon>
        <taxon>Brachycera</taxon>
        <taxon>Muscomorpha</taxon>
        <taxon>Hippoboscoidea</taxon>
        <taxon>Glossinidae</taxon>
        <taxon>Glossina</taxon>
    </lineage>
</organism>
<dbReference type="Proteomes" id="UP000092445">
    <property type="component" value="Unassembled WGS sequence"/>
</dbReference>
<dbReference type="EnsemblMetazoa" id="GPAI024303-RA">
    <property type="protein sequence ID" value="GPAI024303-PA"/>
    <property type="gene ID" value="GPAI024303"/>
</dbReference>
<name>A0A1A9ZTD6_GLOPL</name>